<accession>A0A0M9GBZ0</accession>
<gene>
    <name evidence="1" type="ORF">PF66_06303</name>
</gene>
<evidence type="ECO:0000313" key="2">
    <source>
        <dbReference type="Proteomes" id="UP000037931"/>
    </source>
</evidence>
<sequence length="62" mass="6999">MSGIGEVTRLRPIAQCLHVEQQFFVLLISERRCASDLKLVTVAITEPSNFRQLSITPRSLDN</sequence>
<proteinExistence type="predicted"/>
<dbReference type="AlphaFoldDB" id="A0A0M9GBZ0"/>
<reference evidence="1 2" key="1">
    <citation type="journal article" date="2015" name="PLoS ONE">
        <title>Rice-Infecting Pseudomonas Genomes Are Highly Accessorized and Harbor Multiple Putative Virulence Mechanisms to Cause Sheath Brown Rot.</title>
        <authorList>
            <person name="Quibod I.L."/>
            <person name="Grande G."/>
            <person name="Oreiro E.G."/>
            <person name="Borja F.N."/>
            <person name="Dossa G.S."/>
            <person name="Mauleon R."/>
            <person name="Cruz C.V."/>
            <person name="Oliva R."/>
        </authorList>
    </citation>
    <scope>NUCLEOTIDE SEQUENCE [LARGE SCALE GENOMIC DNA]</scope>
    <source>
        <strain evidence="1 2">IRRI 6609</strain>
    </source>
</reference>
<comment type="caution">
    <text evidence="1">The sequence shown here is derived from an EMBL/GenBank/DDBJ whole genome shotgun (WGS) entry which is preliminary data.</text>
</comment>
<dbReference type="Proteomes" id="UP000037931">
    <property type="component" value="Unassembled WGS sequence"/>
</dbReference>
<dbReference type="EMBL" id="JSYZ01000044">
    <property type="protein sequence ID" value="KPA87170.1"/>
    <property type="molecule type" value="Genomic_DNA"/>
</dbReference>
<dbReference type="STRING" id="50340.PF66_06303"/>
<protein>
    <submittedName>
        <fullName evidence="1">Uncharacterized protein</fullName>
    </submittedName>
</protein>
<keyword evidence="2" id="KW-1185">Reference proteome</keyword>
<organism evidence="1 2">
    <name type="scientific">Pseudomonas asplenii</name>
    <dbReference type="NCBI Taxonomy" id="53407"/>
    <lineage>
        <taxon>Bacteria</taxon>
        <taxon>Pseudomonadati</taxon>
        <taxon>Pseudomonadota</taxon>
        <taxon>Gammaproteobacteria</taxon>
        <taxon>Pseudomonadales</taxon>
        <taxon>Pseudomonadaceae</taxon>
        <taxon>Pseudomonas</taxon>
    </lineage>
</organism>
<evidence type="ECO:0000313" key="1">
    <source>
        <dbReference type="EMBL" id="KPA87170.1"/>
    </source>
</evidence>
<name>A0A0M9GBZ0_9PSED</name>